<dbReference type="AlphaFoldDB" id="A0A6A6IVK6"/>
<feature type="region of interest" description="Disordered" evidence="1">
    <location>
        <begin position="1"/>
        <end position="37"/>
    </location>
</feature>
<evidence type="ECO:0000313" key="3">
    <source>
        <dbReference type="EMBL" id="KAF2253650.1"/>
    </source>
</evidence>
<keyword evidence="2" id="KW-0812">Transmembrane</keyword>
<keyword evidence="4" id="KW-1185">Reference proteome</keyword>
<evidence type="ECO:0000256" key="1">
    <source>
        <dbReference type="SAM" id="MobiDB-lite"/>
    </source>
</evidence>
<dbReference type="Proteomes" id="UP000800094">
    <property type="component" value="Unassembled WGS sequence"/>
</dbReference>
<reference evidence="3" key="1">
    <citation type="journal article" date="2020" name="Stud. Mycol.">
        <title>101 Dothideomycetes genomes: a test case for predicting lifestyles and emergence of pathogens.</title>
        <authorList>
            <person name="Haridas S."/>
            <person name="Albert R."/>
            <person name="Binder M."/>
            <person name="Bloem J."/>
            <person name="Labutti K."/>
            <person name="Salamov A."/>
            <person name="Andreopoulos B."/>
            <person name="Baker S."/>
            <person name="Barry K."/>
            <person name="Bills G."/>
            <person name="Bluhm B."/>
            <person name="Cannon C."/>
            <person name="Castanera R."/>
            <person name="Culley D."/>
            <person name="Daum C."/>
            <person name="Ezra D."/>
            <person name="Gonzalez J."/>
            <person name="Henrissat B."/>
            <person name="Kuo A."/>
            <person name="Liang C."/>
            <person name="Lipzen A."/>
            <person name="Lutzoni F."/>
            <person name="Magnuson J."/>
            <person name="Mondo S."/>
            <person name="Nolan M."/>
            <person name="Ohm R."/>
            <person name="Pangilinan J."/>
            <person name="Park H.-J."/>
            <person name="Ramirez L."/>
            <person name="Alfaro M."/>
            <person name="Sun H."/>
            <person name="Tritt A."/>
            <person name="Yoshinaga Y."/>
            <person name="Zwiers L.-H."/>
            <person name="Turgeon B."/>
            <person name="Goodwin S."/>
            <person name="Spatafora J."/>
            <person name="Crous P."/>
            <person name="Grigoriev I."/>
        </authorList>
    </citation>
    <scope>NUCLEOTIDE SEQUENCE</scope>
    <source>
        <strain evidence="3">CBS 122368</strain>
    </source>
</reference>
<feature type="transmembrane region" description="Helical" evidence="2">
    <location>
        <begin position="121"/>
        <end position="142"/>
    </location>
</feature>
<dbReference type="GeneID" id="54574141"/>
<protein>
    <submittedName>
        <fullName evidence="3">Uncharacterized protein</fullName>
    </submittedName>
</protein>
<evidence type="ECO:0000256" key="2">
    <source>
        <dbReference type="SAM" id="Phobius"/>
    </source>
</evidence>
<accession>A0A6A6IVK6</accession>
<gene>
    <name evidence="3" type="ORF">BU26DRAFT_227125</name>
</gene>
<proteinExistence type="predicted"/>
<keyword evidence="2" id="KW-0472">Membrane</keyword>
<dbReference type="EMBL" id="ML987191">
    <property type="protein sequence ID" value="KAF2253650.1"/>
    <property type="molecule type" value="Genomic_DNA"/>
</dbReference>
<name>A0A6A6IVK6_9PLEO</name>
<keyword evidence="2" id="KW-1133">Transmembrane helix</keyword>
<dbReference type="RefSeq" id="XP_033688654.1">
    <property type="nucleotide sequence ID" value="XM_033820811.1"/>
</dbReference>
<sequence>MSMWKFKAQDSTPVSQHHLAAQQHRRPRLPPSQARPSAIGLDQTVSGSAQVRSWDAACSLRPIKRWRDEMAARLIRRGNCFAEAVSRESLTAAVEACQQHHRGRFNAYLEAAMRQRMGARFVFTILCCFACDGRFLGAFAWWKDWRRGGVEAAAVLRRYHSKWV</sequence>
<organism evidence="3 4">
    <name type="scientific">Trematosphaeria pertusa</name>
    <dbReference type="NCBI Taxonomy" id="390896"/>
    <lineage>
        <taxon>Eukaryota</taxon>
        <taxon>Fungi</taxon>
        <taxon>Dikarya</taxon>
        <taxon>Ascomycota</taxon>
        <taxon>Pezizomycotina</taxon>
        <taxon>Dothideomycetes</taxon>
        <taxon>Pleosporomycetidae</taxon>
        <taxon>Pleosporales</taxon>
        <taxon>Massarineae</taxon>
        <taxon>Trematosphaeriaceae</taxon>
        <taxon>Trematosphaeria</taxon>
    </lineage>
</organism>
<evidence type="ECO:0000313" key="4">
    <source>
        <dbReference type="Proteomes" id="UP000800094"/>
    </source>
</evidence>